<dbReference type="Proteomes" id="UP001642360">
    <property type="component" value="Unassembled WGS sequence"/>
</dbReference>
<feature type="compositionally biased region" description="Polar residues" evidence="1">
    <location>
        <begin position="16"/>
        <end position="42"/>
    </location>
</feature>
<name>A0ABC8RGJ4_9AQUA</name>
<comment type="caution">
    <text evidence="3">The sequence shown here is derived from an EMBL/GenBank/DDBJ whole genome shotgun (WGS) entry which is preliminary data.</text>
</comment>
<feature type="transmembrane region" description="Helical" evidence="2">
    <location>
        <begin position="49"/>
        <end position="74"/>
    </location>
</feature>
<keyword evidence="2" id="KW-0472">Membrane</keyword>
<feature type="region of interest" description="Disordered" evidence="1">
    <location>
        <begin position="1"/>
        <end position="42"/>
    </location>
</feature>
<sequence length="94" mass="10810">RLRGSGTKHSWKEATAKTTSTQEWTLGPYSNTNPRSNAPANQTKSPKWMLGYMMLIVGLRSVEVAFITTFKYQVHVRTPTKIRKSLVLYFQLEF</sequence>
<dbReference type="EMBL" id="CAUOFW020001242">
    <property type="protein sequence ID" value="CAK9142665.1"/>
    <property type="molecule type" value="Genomic_DNA"/>
</dbReference>
<gene>
    <name evidence="3" type="ORF">ILEXP_LOCUS10345</name>
</gene>
<dbReference type="AlphaFoldDB" id="A0ABC8RGJ4"/>
<feature type="non-terminal residue" evidence="3">
    <location>
        <position position="1"/>
    </location>
</feature>
<organism evidence="3 4">
    <name type="scientific">Ilex paraguariensis</name>
    <name type="common">yerba mate</name>
    <dbReference type="NCBI Taxonomy" id="185542"/>
    <lineage>
        <taxon>Eukaryota</taxon>
        <taxon>Viridiplantae</taxon>
        <taxon>Streptophyta</taxon>
        <taxon>Embryophyta</taxon>
        <taxon>Tracheophyta</taxon>
        <taxon>Spermatophyta</taxon>
        <taxon>Magnoliopsida</taxon>
        <taxon>eudicotyledons</taxon>
        <taxon>Gunneridae</taxon>
        <taxon>Pentapetalae</taxon>
        <taxon>asterids</taxon>
        <taxon>campanulids</taxon>
        <taxon>Aquifoliales</taxon>
        <taxon>Aquifoliaceae</taxon>
        <taxon>Ilex</taxon>
    </lineage>
</organism>
<keyword evidence="2" id="KW-0812">Transmembrane</keyword>
<evidence type="ECO:0000256" key="2">
    <source>
        <dbReference type="SAM" id="Phobius"/>
    </source>
</evidence>
<evidence type="ECO:0000313" key="3">
    <source>
        <dbReference type="EMBL" id="CAK9142665.1"/>
    </source>
</evidence>
<accession>A0ABC8RGJ4</accession>
<protein>
    <submittedName>
        <fullName evidence="3">Uncharacterized protein</fullName>
    </submittedName>
</protein>
<keyword evidence="2" id="KW-1133">Transmembrane helix</keyword>
<reference evidence="3 4" key="1">
    <citation type="submission" date="2024-02" db="EMBL/GenBank/DDBJ databases">
        <authorList>
            <person name="Vignale AGUSTIN F."/>
            <person name="Sosa J E."/>
            <person name="Modenutti C."/>
        </authorList>
    </citation>
    <scope>NUCLEOTIDE SEQUENCE [LARGE SCALE GENOMIC DNA]</scope>
</reference>
<proteinExistence type="predicted"/>
<keyword evidence="4" id="KW-1185">Reference proteome</keyword>
<evidence type="ECO:0000313" key="4">
    <source>
        <dbReference type="Proteomes" id="UP001642360"/>
    </source>
</evidence>
<evidence type="ECO:0000256" key="1">
    <source>
        <dbReference type="SAM" id="MobiDB-lite"/>
    </source>
</evidence>